<feature type="non-terminal residue" evidence="3">
    <location>
        <position position="1"/>
    </location>
</feature>
<evidence type="ECO:0000313" key="4">
    <source>
        <dbReference type="Proteomes" id="UP001497623"/>
    </source>
</evidence>
<comment type="caution">
    <text evidence="3">The sequence shown here is derived from an EMBL/GenBank/DDBJ whole genome shotgun (WGS) entry which is preliminary data.</text>
</comment>
<dbReference type="EMBL" id="CAXKWB010000167">
    <property type="protein sequence ID" value="CAL4059602.1"/>
    <property type="molecule type" value="Genomic_DNA"/>
</dbReference>
<dbReference type="SMART" id="SM00034">
    <property type="entry name" value="CLECT"/>
    <property type="match status" value="1"/>
</dbReference>
<feature type="domain" description="C-type lectin" evidence="2">
    <location>
        <begin position="1"/>
        <end position="111"/>
    </location>
</feature>
<proteinExistence type="predicted"/>
<organism evidence="3 4">
    <name type="scientific">Meganyctiphanes norvegica</name>
    <name type="common">Northern krill</name>
    <name type="synonym">Thysanopoda norvegica</name>
    <dbReference type="NCBI Taxonomy" id="48144"/>
    <lineage>
        <taxon>Eukaryota</taxon>
        <taxon>Metazoa</taxon>
        <taxon>Ecdysozoa</taxon>
        <taxon>Arthropoda</taxon>
        <taxon>Crustacea</taxon>
        <taxon>Multicrustacea</taxon>
        <taxon>Malacostraca</taxon>
        <taxon>Eumalacostraca</taxon>
        <taxon>Eucarida</taxon>
        <taxon>Euphausiacea</taxon>
        <taxon>Euphausiidae</taxon>
        <taxon>Meganyctiphanes</taxon>
    </lineage>
</organism>
<sequence length="174" mass="19236">QDVKSWLQAKKECRSLGGNLATIRNFSAAVDLLKNFWDERGGFWIGGSDQGNEGTWTWRPSGDPISKKDHWAPGEPNNGKGHTSGKEHCMELRSNGYVDIPCNFQRRFLCEDVRRKPTPSQKVSPGEISTPVDGSNVTDSNATSIASINEDYNSTSTKGPDTCSYCKEVYTVKT</sequence>
<evidence type="ECO:0000313" key="3">
    <source>
        <dbReference type="EMBL" id="CAL4059602.1"/>
    </source>
</evidence>
<dbReference type="InterPro" id="IPR016187">
    <property type="entry name" value="CTDL_fold"/>
</dbReference>
<dbReference type="CDD" id="cd00037">
    <property type="entry name" value="CLECT"/>
    <property type="match status" value="1"/>
</dbReference>
<dbReference type="SUPFAM" id="SSF56436">
    <property type="entry name" value="C-type lectin-like"/>
    <property type="match status" value="1"/>
</dbReference>
<dbReference type="PROSITE" id="PS50041">
    <property type="entry name" value="C_TYPE_LECTIN_2"/>
    <property type="match status" value="1"/>
</dbReference>
<accession>A0AAV2PJT3</accession>
<dbReference type="InterPro" id="IPR016186">
    <property type="entry name" value="C-type_lectin-like/link_sf"/>
</dbReference>
<protein>
    <recommendedName>
        <fullName evidence="2">C-type lectin domain-containing protein</fullName>
    </recommendedName>
</protein>
<gene>
    <name evidence="3" type="ORF">MNOR_LOCUS719</name>
</gene>
<dbReference type="Pfam" id="PF00059">
    <property type="entry name" value="Lectin_C"/>
    <property type="match status" value="1"/>
</dbReference>
<evidence type="ECO:0000259" key="2">
    <source>
        <dbReference type="PROSITE" id="PS50041"/>
    </source>
</evidence>
<dbReference type="PANTHER" id="PTHR22803">
    <property type="entry name" value="MANNOSE, PHOSPHOLIPASE, LECTIN RECEPTOR RELATED"/>
    <property type="match status" value="1"/>
</dbReference>
<dbReference type="Gene3D" id="3.10.100.10">
    <property type="entry name" value="Mannose-Binding Protein A, subunit A"/>
    <property type="match status" value="1"/>
</dbReference>
<dbReference type="Proteomes" id="UP001497623">
    <property type="component" value="Unassembled WGS sequence"/>
</dbReference>
<dbReference type="InterPro" id="IPR001304">
    <property type="entry name" value="C-type_lectin-like"/>
</dbReference>
<dbReference type="InterPro" id="IPR050111">
    <property type="entry name" value="C-type_lectin/snaclec_domain"/>
</dbReference>
<feature type="region of interest" description="Disordered" evidence="1">
    <location>
        <begin position="59"/>
        <end position="87"/>
    </location>
</feature>
<evidence type="ECO:0000256" key="1">
    <source>
        <dbReference type="SAM" id="MobiDB-lite"/>
    </source>
</evidence>
<name>A0AAV2PJT3_MEGNR</name>
<feature type="non-terminal residue" evidence="3">
    <location>
        <position position="174"/>
    </location>
</feature>
<keyword evidence="4" id="KW-1185">Reference proteome</keyword>
<reference evidence="3 4" key="1">
    <citation type="submission" date="2024-05" db="EMBL/GenBank/DDBJ databases">
        <authorList>
            <person name="Wallberg A."/>
        </authorList>
    </citation>
    <scope>NUCLEOTIDE SEQUENCE [LARGE SCALE GENOMIC DNA]</scope>
</reference>
<feature type="region of interest" description="Disordered" evidence="1">
    <location>
        <begin position="115"/>
        <end position="140"/>
    </location>
</feature>
<dbReference type="AlphaFoldDB" id="A0AAV2PJT3"/>